<dbReference type="AlphaFoldDB" id="A0AAV1ANM9"/>
<dbReference type="EMBL" id="OX451739">
    <property type="protein sequence ID" value="CAI8610082.1"/>
    <property type="molecule type" value="Genomic_DNA"/>
</dbReference>
<evidence type="ECO:0000313" key="1">
    <source>
        <dbReference type="EMBL" id="CAI8610082.1"/>
    </source>
</evidence>
<reference evidence="1 2" key="1">
    <citation type="submission" date="2023-01" db="EMBL/GenBank/DDBJ databases">
        <authorList>
            <person name="Kreplak J."/>
        </authorList>
    </citation>
    <scope>NUCLEOTIDE SEQUENCE [LARGE SCALE GENOMIC DNA]</scope>
</reference>
<evidence type="ECO:0000313" key="2">
    <source>
        <dbReference type="Proteomes" id="UP001157006"/>
    </source>
</evidence>
<dbReference type="GO" id="GO:0008270">
    <property type="term" value="F:zinc ion binding"/>
    <property type="evidence" value="ECO:0007669"/>
    <property type="project" value="InterPro"/>
</dbReference>
<protein>
    <recommendedName>
        <fullName evidence="3">CCHC-type domain-containing protein</fullName>
    </recommendedName>
</protein>
<dbReference type="InterPro" id="IPR036875">
    <property type="entry name" value="Znf_CCHC_sf"/>
</dbReference>
<gene>
    <name evidence="1" type="ORF">VFH_IV164920</name>
</gene>
<evidence type="ECO:0008006" key="3">
    <source>
        <dbReference type="Google" id="ProtNLM"/>
    </source>
</evidence>
<organism evidence="1 2">
    <name type="scientific">Vicia faba</name>
    <name type="common">Broad bean</name>
    <name type="synonym">Faba vulgaris</name>
    <dbReference type="NCBI Taxonomy" id="3906"/>
    <lineage>
        <taxon>Eukaryota</taxon>
        <taxon>Viridiplantae</taxon>
        <taxon>Streptophyta</taxon>
        <taxon>Embryophyta</taxon>
        <taxon>Tracheophyta</taxon>
        <taxon>Spermatophyta</taxon>
        <taxon>Magnoliopsida</taxon>
        <taxon>eudicotyledons</taxon>
        <taxon>Gunneridae</taxon>
        <taxon>Pentapetalae</taxon>
        <taxon>rosids</taxon>
        <taxon>fabids</taxon>
        <taxon>Fabales</taxon>
        <taxon>Fabaceae</taxon>
        <taxon>Papilionoideae</taxon>
        <taxon>50 kb inversion clade</taxon>
        <taxon>NPAAA clade</taxon>
        <taxon>Hologalegina</taxon>
        <taxon>IRL clade</taxon>
        <taxon>Fabeae</taxon>
        <taxon>Vicia</taxon>
    </lineage>
</organism>
<proteinExistence type="predicted"/>
<accession>A0AAV1ANM9</accession>
<name>A0AAV1ANM9_VICFA</name>
<sequence>MPFTDNVDKHAEQRGKFFMVLALASLTSDLDSIPNQILSSANVLSYDTVCEQLLRLPASSTTPTPVSLTEKSDSTTLISNSYQQCGRGGGRGNNRTRPRCSYCNHFGHVKAQCQTKANQVLPKVANVTQTEAFDTSAQISLSTTEYNEYLQLKAQKKTSTPVVSAVQTEYWDDNWSRA</sequence>
<dbReference type="SUPFAM" id="SSF57756">
    <property type="entry name" value="Retrovirus zinc finger-like domains"/>
    <property type="match status" value="1"/>
</dbReference>
<dbReference type="GO" id="GO:0003676">
    <property type="term" value="F:nucleic acid binding"/>
    <property type="evidence" value="ECO:0007669"/>
    <property type="project" value="InterPro"/>
</dbReference>
<keyword evidence="2" id="KW-1185">Reference proteome</keyword>
<dbReference type="Proteomes" id="UP001157006">
    <property type="component" value="Chromosome 4"/>
</dbReference>